<sequence>MATPSEDSGVSTTAFFERCKLPATVKDDCDAFVKLRYPGSIQPAPFQGYCSYTLFVGEETAVQFRPSAYKLDISMTGTACHIFKHLAPETEYLGQLEGTDLHAFAMRKLSGVSLADYRTVSSKRSTREQIIRDFASIQALSWRNARRPEELIDEKRTVGSSLTSRLELMSASLPPSFRRIASSILGDISEIEALPWVFTHGDFLAANVMVDPQTGELSGLLDWAEAEWLPFGIGMYGLEELLGEDNLNGCFVYYPEATHLRNLFWRHLLLLIPELFRDAKSVALVKRAQKLGVLLWHGIAFDDGNLNRVVEEGKDDREIQRLTMFLSPSSNANRFRLPEIGSSMISSLTLIRSFFLRNV</sequence>
<name>A0ACC2IXI0_9PEZI</name>
<keyword evidence="2" id="KW-1185">Reference proteome</keyword>
<evidence type="ECO:0000313" key="1">
    <source>
        <dbReference type="EMBL" id="KAJ8119814.1"/>
    </source>
</evidence>
<evidence type="ECO:0000313" key="2">
    <source>
        <dbReference type="Proteomes" id="UP001153334"/>
    </source>
</evidence>
<protein>
    <submittedName>
        <fullName evidence="1">Uncharacterized protein</fullName>
    </submittedName>
</protein>
<comment type="caution">
    <text evidence="1">The sequence shown here is derived from an EMBL/GenBank/DDBJ whole genome shotgun (WGS) entry which is preliminary data.</text>
</comment>
<proteinExistence type="predicted"/>
<gene>
    <name evidence="1" type="ORF">ONZ43_g3318</name>
</gene>
<accession>A0ACC2IXI0</accession>
<organism evidence="1 2">
    <name type="scientific">Nemania bipapillata</name>
    <dbReference type="NCBI Taxonomy" id="110536"/>
    <lineage>
        <taxon>Eukaryota</taxon>
        <taxon>Fungi</taxon>
        <taxon>Dikarya</taxon>
        <taxon>Ascomycota</taxon>
        <taxon>Pezizomycotina</taxon>
        <taxon>Sordariomycetes</taxon>
        <taxon>Xylariomycetidae</taxon>
        <taxon>Xylariales</taxon>
        <taxon>Xylariaceae</taxon>
        <taxon>Nemania</taxon>
    </lineage>
</organism>
<dbReference type="EMBL" id="JAPESX010000763">
    <property type="protein sequence ID" value="KAJ8119814.1"/>
    <property type="molecule type" value="Genomic_DNA"/>
</dbReference>
<reference evidence="1" key="1">
    <citation type="submission" date="2022-11" db="EMBL/GenBank/DDBJ databases">
        <title>Genome Sequence of Nemania bipapillata.</title>
        <authorList>
            <person name="Buettner E."/>
        </authorList>
    </citation>
    <scope>NUCLEOTIDE SEQUENCE</scope>
    <source>
        <strain evidence="1">CP14</strain>
    </source>
</reference>
<dbReference type="Proteomes" id="UP001153334">
    <property type="component" value="Unassembled WGS sequence"/>
</dbReference>